<protein>
    <recommendedName>
        <fullName evidence="3">SGNH hydrolase-type esterase domain-containing protein</fullName>
    </recommendedName>
</protein>
<dbReference type="InterPro" id="IPR036514">
    <property type="entry name" value="SGNH_hydro_sf"/>
</dbReference>
<dbReference type="OrthoDB" id="9909727at2759"/>
<gene>
    <name evidence="1" type="ORF">JRQ81_016873</name>
</gene>
<proteinExistence type="predicted"/>
<evidence type="ECO:0000313" key="1">
    <source>
        <dbReference type="EMBL" id="KAJ7327114.1"/>
    </source>
</evidence>
<evidence type="ECO:0000313" key="2">
    <source>
        <dbReference type="Proteomes" id="UP001142489"/>
    </source>
</evidence>
<dbReference type="Gene3D" id="3.40.50.1110">
    <property type="entry name" value="SGNH hydrolase"/>
    <property type="match status" value="1"/>
</dbReference>
<dbReference type="AlphaFoldDB" id="A0A9Q1B0Z8"/>
<dbReference type="Proteomes" id="UP001142489">
    <property type="component" value="Unassembled WGS sequence"/>
</dbReference>
<keyword evidence="2" id="KW-1185">Reference proteome</keyword>
<dbReference type="EMBL" id="JAPFRF010000007">
    <property type="protein sequence ID" value="KAJ7327114.1"/>
    <property type="molecule type" value="Genomic_DNA"/>
</dbReference>
<organism evidence="1 2">
    <name type="scientific">Phrynocephalus forsythii</name>
    <dbReference type="NCBI Taxonomy" id="171643"/>
    <lineage>
        <taxon>Eukaryota</taxon>
        <taxon>Metazoa</taxon>
        <taxon>Chordata</taxon>
        <taxon>Craniata</taxon>
        <taxon>Vertebrata</taxon>
        <taxon>Euteleostomi</taxon>
        <taxon>Lepidosauria</taxon>
        <taxon>Squamata</taxon>
        <taxon>Bifurcata</taxon>
        <taxon>Unidentata</taxon>
        <taxon>Episquamata</taxon>
        <taxon>Toxicofera</taxon>
        <taxon>Iguania</taxon>
        <taxon>Acrodonta</taxon>
        <taxon>Agamidae</taxon>
        <taxon>Agaminae</taxon>
        <taxon>Phrynocephalus</taxon>
    </lineage>
</organism>
<name>A0A9Q1B0Z8_9SAUR</name>
<sequence>MLWDGFSEFLSQSSPYVPPDILVIHLGGNDLAQMPGKELILKVTADLSAFNSHFPQTRLVWFTLVPHIVWRSAHDPRQMDKARKGVNKEVARAFRNSLCSVTQQPEIRFSHPELNRQDGVHLSDLGLEIFLRDLQGSLEAELLSCVAGKEHTEQLLSGGG</sequence>
<comment type="caution">
    <text evidence="1">The sequence shown here is derived from an EMBL/GenBank/DDBJ whole genome shotgun (WGS) entry which is preliminary data.</text>
</comment>
<reference evidence="1" key="1">
    <citation type="journal article" date="2023" name="DNA Res.">
        <title>Chromosome-level genome assembly of Phrynocephalus forsythii using third-generation DNA sequencing and Hi-C analysis.</title>
        <authorList>
            <person name="Qi Y."/>
            <person name="Zhao W."/>
            <person name="Zhao Y."/>
            <person name="Niu C."/>
            <person name="Cao S."/>
            <person name="Zhang Y."/>
        </authorList>
    </citation>
    <scope>NUCLEOTIDE SEQUENCE</scope>
    <source>
        <tissue evidence="1">Muscle</tissue>
    </source>
</reference>
<dbReference type="CDD" id="cd00229">
    <property type="entry name" value="SGNH_hydrolase"/>
    <property type="match status" value="1"/>
</dbReference>
<dbReference type="SUPFAM" id="SSF52266">
    <property type="entry name" value="SGNH hydrolase"/>
    <property type="match status" value="1"/>
</dbReference>
<accession>A0A9Q1B0Z8</accession>
<evidence type="ECO:0008006" key="3">
    <source>
        <dbReference type="Google" id="ProtNLM"/>
    </source>
</evidence>